<gene>
    <name evidence="1" type="ORF">SAMN05660976_07688</name>
</gene>
<name>A0A1H8GYP6_9ACTN</name>
<dbReference type="EMBL" id="FOBF01000027">
    <property type="protein sequence ID" value="SEN48834.1"/>
    <property type="molecule type" value="Genomic_DNA"/>
</dbReference>
<reference evidence="1 2" key="1">
    <citation type="submission" date="2016-10" db="EMBL/GenBank/DDBJ databases">
        <authorList>
            <person name="de Groot N.N."/>
        </authorList>
    </citation>
    <scope>NUCLEOTIDE SEQUENCE [LARGE SCALE GENOMIC DNA]</scope>
    <source>
        <strain evidence="1 2">DSM 43357</strain>
    </source>
</reference>
<evidence type="ECO:0000313" key="1">
    <source>
        <dbReference type="EMBL" id="SEN48834.1"/>
    </source>
</evidence>
<dbReference type="RefSeq" id="WP_055510263.1">
    <property type="nucleotide sequence ID" value="NZ_BBZG01000007.1"/>
</dbReference>
<keyword evidence="2" id="KW-1185">Reference proteome</keyword>
<accession>A0A1H8GYP6</accession>
<protein>
    <submittedName>
        <fullName evidence="1">Uncharacterized protein</fullName>
    </submittedName>
</protein>
<sequence length="102" mass="11147">MSEIDTAAFFSAVLKTIASTRNHGTDPNEHAKGVVEPAARIRAVEEEVGDRPLTSREAAEVLELLETTFRAKRTPGEEREYYLEYIEKVSGVGRASLGVSAP</sequence>
<evidence type="ECO:0000313" key="2">
    <source>
        <dbReference type="Proteomes" id="UP000198953"/>
    </source>
</evidence>
<dbReference type="AlphaFoldDB" id="A0A1H8GYP6"/>
<proteinExistence type="predicted"/>
<dbReference type="STRING" id="46177.SAMN05660976_07688"/>
<dbReference type="OrthoDB" id="3392666at2"/>
<organism evidence="1 2">
    <name type="scientific">Nonomuraea pusilla</name>
    <dbReference type="NCBI Taxonomy" id="46177"/>
    <lineage>
        <taxon>Bacteria</taxon>
        <taxon>Bacillati</taxon>
        <taxon>Actinomycetota</taxon>
        <taxon>Actinomycetes</taxon>
        <taxon>Streptosporangiales</taxon>
        <taxon>Streptosporangiaceae</taxon>
        <taxon>Nonomuraea</taxon>
    </lineage>
</organism>
<dbReference type="Proteomes" id="UP000198953">
    <property type="component" value="Unassembled WGS sequence"/>
</dbReference>